<dbReference type="EnsemblMetazoa" id="GPPI027239-RA">
    <property type="protein sequence ID" value="GPPI027239-PA"/>
    <property type="gene ID" value="GPPI027239"/>
</dbReference>
<keyword evidence="2" id="KW-1185">Reference proteome</keyword>
<evidence type="ECO:0000313" key="1">
    <source>
        <dbReference type="EnsemblMetazoa" id="GPPI027239-PA"/>
    </source>
</evidence>
<name>A0A1B0BEA4_9MUSC</name>
<protein>
    <submittedName>
        <fullName evidence="1">Uncharacterized protein</fullName>
    </submittedName>
</protein>
<dbReference type="VEuPathDB" id="VectorBase:GPPI027239"/>
<organism evidence="1 2">
    <name type="scientific">Glossina palpalis gambiensis</name>
    <dbReference type="NCBI Taxonomy" id="67801"/>
    <lineage>
        <taxon>Eukaryota</taxon>
        <taxon>Metazoa</taxon>
        <taxon>Ecdysozoa</taxon>
        <taxon>Arthropoda</taxon>
        <taxon>Hexapoda</taxon>
        <taxon>Insecta</taxon>
        <taxon>Pterygota</taxon>
        <taxon>Neoptera</taxon>
        <taxon>Endopterygota</taxon>
        <taxon>Diptera</taxon>
        <taxon>Brachycera</taxon>
        <taxon>Muscomorpha</taxon>
        <taxon>Hippoboscoidea</taxon>
        <taxon>Glossinidae</taxon>
        <taxon>Glossina</taxon>
    </lineage>
</organism>
<sequence length="79" mass="9230">MTIHDTSDWVELLMKLNSMLLHISKSRMIRFRTRDLGDMQIQLGRRNLTIHTTLTTSVREVAVLFDVRTVSIRFCPIIS</sequence>
<proteinExistence type="predicted"/>
<reference evidence="2" key="1">
    <citation type="submission" date="2015-01" db="EMBL/GenBank/DDBJ databases">
        <authorList>
            <person name="Aksoy S."/>
            <person name="Warren W."/>
            <person name="Wilson R.K."/>
        </authorList>
    </citation>
    <scope>NUCLEOTIDE SEQUENCE [LARGE SCALE GENOMIC DNA]</scope>
    <source>
        <strain evidence="2">IAEA</strain>
    </source>
</reference>
<accession>A0A1B0BEA4</accession>
<evidence type="ECO:0000313" key="2">
    <source>
        <dbReference type="Proteomes" id="UP000092460"/>
    </source>
</evidence>
<dbReference type="Proteomes" id="UP000092460">
    <property type="component" value="Unassembled WGS sequence"/>
</dbReference>
<dbReference type="AlphaFoldDB" id="A0A1B0BEA4"/>
<dbReference type="EMBL" id="JXJN01012825">
    <property type="status" value="NOT_ANNOTATED_CDS"/>
    <property type="molecule type" value="Genomic_DNA"/>
</dbReference>
<dbReference type="EMBL" id="JXJN01012824">
    <property type="status" value="NOT_ANNOTATED_CDS"/>
    <property type="molecule type" value="Genomic_DNA"/>
</dbReference>
<reference evidence="1" key="2">
    <citation type="submission" date="2020-05" db="UniProtKB">
        <authorList>
            <consortium name="EnsemblMetazoa"/>
        </authorList>
    </citation>
    <scope>IDENTIFICATION</scope>
    <source>
        <strain evidence="1">IAEA</strain>
    </source>
</reference>